<protein>
    <recommendedName>
        <fullName evidence="2">Glucosamine inositolphosphorylceramide transferase 1 N-terminal domain-containing protein</fullName>
    </recommendedName>
</protein>
<evidence type="ECO:0000313" key="3">
    <source>
        <dbReference type="EMBL" id="UOG75098.1"/>
    </source>
</evidence>
<feature type="domain" description="Glucosamine inositolphosphorylceramide transferase 1 N-terminal" evidence="2">
    <location>
        <begin position="304"/>
        <end position="500"/>
    </location>
</feature>
<sequence>MIKRAEVIRFGVLCQGPQLSVWESQVLEAVLLLGHTSLEVLLHTELPAAEAASTTRASTSLAWRFYRKWLYRPVALRRAPATAARNTPRLACTTQSLRGELGLDESTRAAVSKCQLDFIVSFVAQPTGRLFAGLAQLGVWGFQFGSWQNTAEVPISFWEVYTSQLTSYAALYRMTGSEECDVLQEGVFRTLLHSPTHSAAAMYKECANWPADICRGVMQGGELKRTGRQLAPPIVDFQPPANAALLAFLGRLSGRKLRQLYETYLQADQWNMGVVNRPIQDFLRPDSLRDAHVDAPPLPDRNVFYADSFARQEENKTVVYFEFYDYRVRRGNISRLSYPWQAGEVPAPVLSFPHHLSYPFLHGPYCMPEAWVTNSIRLYDLRAPVTDHTAGQLLLEAPAVDSTLLEYQGRHWLFYARMDRDPMLNLFIAYADTLEGPWHEHPQNPVKTTIRSARPGGPFFEHAGKLYRPAQDCAQDYGYGITINQVLTLTPTEYAEQEVAALTSPHPGYPDGLHTIAAVDEASTLIDFKRRRFIPFATLLALWITVSGVIPFKRKRR</sequence>
<evidence type="ECO:0000313" key="4">
    <source>
        <dbReference type="Proteomes" id="UP000831113"/>
    </source>
</evidence>
<feature type="transmembrane region" description="Helical" evidence="1">
    <location>
        <begin position="533"/>
        <end position="552"/>
    </location>
</feature>
<reference evidence="3 4" key="1">
    <citation type="submission" date="2022-03" db="EMBL/GenBank/DDBJ databases">
        <title>Hymenobactersp. isolated from the air.</title>
        <authorList>
            <person name="Won M."/>
            <person name="Kwon S.-W."/>
        </authorList>
    </citation>
    <scope>NUCLEOTIDE SEQUENCE [LARGE SCALE GENOMIC DNA]</scope>
    <source>
        <strain evidence="3 4">KACC 21982</strain>
    </source>
</reference>
<dbReference type="Proteomes" id="UP000831113">
    <property type="component" value="Chromosome"/>
</dbReference>
<dbReference type="SUPFAM" id="SSF75005">
    <property type="entry name" value="Arabinanase/levansucrase/invertase"/>
    <property type="match status" value="1"/>
</dbReference>
<dbReference type="RefSeq" id="WP_243798929.1">
    <property type="nucleotide sequence ID" value="NZ_CP094669.1"/>
</dbReference>
<evidence type="ECO:0000259" key="2">
    <source>
        <dbReference type="Pfam" id="PF24793"/>
    </source>
</evidence>
<evidence type="ECO:0000256" key="1">
    <source>
        <dbReference type="SAM" id="Phobius"/>
    </source>
</evidence>
<keyword evidence="1" id="KW-0472">Membrane</keyword>
<proteinExistence type="predicted"/>
<keyword evidence="4" id="KW-1185">Reference proteome</keyword>
<accession>A0ABY4D552</accession>
<gene>
    <name evidence="3" type="ORF">MTX78_00530</name>
</gene>
<keyword evidence="1" id="KW-0812">Transmembrane</keyword>
<organism evidence="3 4">
    <name type="scientific">Hymenobacter tibetensis</name>
    <dbReference type="NCBI Taxonomy" id="497967"/>
    <lineage>
        <taxon>Bacteria</taxon>
        <taxon>Pseudomonadati</taxon>
        <taxon>Bacteroidota</taxon>
        <taxon>Cytophagia</taxon>
        <taxon>Cytophagales</taxon>
        <taxon>Hymenobacteraceae</taxon>
        <taxon>Hymenobacter</taxon>
    </lineage>
</organism>
<name>A0ABY4D552_9BACT</name>
<dbReference type="Pfam" id="PF24793">
    <property type="entry name" value="GINT1_N"/>
    <property type="match status" value="1"/>
</dbReference>
<keyword evidence="1" id="KW-1133">Transmembrane helix</keyword>
<dbReference type="EMBL" id="CP094669">
    <property type="protein sequence ID" value="UOG75098.1"/>
    <property type="molecule type" value="Genomic_DNA"/>
</dbReference>
<dbReference type="InterPro" id="IPR023296">
    <property type="entry name" value="Glyco_hydro_beta-prop_sf"/>
</dbReference>
<dbReference type="Gene3D" id="2.115.10.20">
    <property type="entry name" value="Glycosyl hydrolase domain, family 43"/>
    <property type="match status" value="1"/>
</dbReference>
<dbReference type="InterPro" id="IPR056442">
    <property type="entry name" value="GINT1_N"/>
</dbReference>